<evidence type="ECO:0000313" key="2">
    <source>
        <dbReference type="EMBL" id="KOX80951.1"/>
    </source>
</evidence>
<dbReference type="OrthoDB" id="7458135at2759"/>
<feature type="region of interest" description="Disordered" evidence="1">
    <location>
        <begin position="95"/>
        <end position="133"/>
    </location>
</feature>
<dbReference type="GO" id="GO:0005634">
    <property type="term" value="C:nucleus"/>
    <property type="evidence" value="ECO:0007669"/>
    <property type="project" value="TreeGrafter"/>
</dbReference>
<feature type="non-terminal residue" evidence="2">
    <location>
        <position position="1"/>
    </location>
</feature>
<dbReference type="PANTHER" id="PTHR24411">
    <property type="entry name" value="NUCLEAR FACTOR ERYTHROID 2-RELATED FACTOR"/>
    <property type="match status" value="1"/>
</dbReference>
<evidence type="ECO:0000313" key="3">
    <source>
        <dbReference type="Proteomes" id="UP000053105"/>
    </source>
</evidence>
<organism evidence="2 3">
    <name type="scientific">Melipona quadrifasciata</name>
    <dbReference type="NCBI Taxonomy" id="166423"/>
    <lineage>
        <taxon>Eukaryota</taxon>
        <taxon>Metazoa</taxon>
        <taxon>Ecdysozoa</taxon>
        <taxon>Arthropoda</taxon>
        <taxon>Hexapoda</taxon>
        <taxon>Insecta</taxon>
        <taxon>Pterygota</taxon>
        <taxon>Neoptera</taxon>
        <taxon>Endopterygota</taxon>
        <taxon>Hymenoptera</taxon>
        <taxon>Apocrita</taxon>
        <taxon>Aculeata</taxon>
        <taxon>Apoidea</taxon>
        <taxon>Anthophila</taxon>
        <taxon>Apidae</taxon>
        <taxon>Melipona</taxon>
    </lineage>
</organism>
<feature type="compositionally biased region" description="Basic and acidic residues" evidence="1">
    <location>
        <begin position="101"/>
        <end position="124"/>
    </location>
</feature>
<keyword evidence="3" id="KW-1185">Reference proteome</keyword>
<name>A0A0N0U7Y6_9HYME</name>
<dbReference type="Proteomes" id="UP000053105">
    <property type="component" value="Unassembled WGS sequence"/>
</dbReference>
<sequence length="365" mass="40038">EYILNSGGRRENNGVEEDDPLLRDASLGLDNHPLAGLTDDSLGLSETLELENDFPSDLLGGTLLESANVEGLLNNDSLDLPDGFNLEEALQLVGLDEAQSEETKPEVKKEKDSIEESTCAKDESGITSSSSVEVAKSFRCEDPKSSDMIHTPQFHHPHHPHHRSFQQFFVKPHSQSNVEQHQASSECWNLVVDEGLFQGRMPFMRAMSMEQRWQDLASLLSLPGAPDHFAHPAHPGYPGHGISHSHYEAQRNVLLHNATLAPPVGDLNSTSPYHNVGGSSNLGSAVATSMNLTNSSEPMGAESGAAYKSEPADMMYYHTPTSDSINQTTDGFLSSLLNDEDLHLMDMAMNDGMYQIFSLFQLNCF</sequence>
<dbReference type="GO" id="GO:0000978">
    <property type="term" value="F:RNA polymerase II cis-regulatory region sequence-specific DNA binding"/>
    <property type="evidence" value="ECO:0007669"/>
    <property type="project" value="InterPro"/>
</dbReference>
<dbReference type="AlphaFoldDB" id="A0A0N0U7Y6"/>
<dbReference type="PANTHER" id="PTHR24411:SF55">
    <property type="entry name" value="SEGMENTATION PROTEIN CAP'N'COLLAR"/>
    <property type="match status" value="1"/>
</dbReference>
<dbReference type="STRING" id="166423.A0A0N0U7Y6"/>
<accession>A0A0N0U7Y6</accession>
<protein>
    <submittedName>
        <fullName evidence="2">Segmentation protein cap'n'collar</fullName>
    </submittedName>
</protein>
<dbReference type="InterPro" id="IPR047167">
    <property type="entry name" value="NFE2-like"/>
</dbReference>
<gene>
    <name evidence="2" type="ORF">WN51_00869</name>
</gene>
<reference evidence="2 3" key="1">
    <citation type="submission" date="2015-07" db="EMBL/GenBank/DDBJ databases">
        <title>The genome of Melipona quadrifasciata.</title>
        <authorList>
            <person name="Pan H."/>
            <person name="Kapheim K."/>
        </authorList>
    </citation>
    <scope>NUCLEOTIDE SEQUENCE [LARGE SCALE GENOMIC DNA]</scope>
    <source>
        <strain evidence="2">0111107301</strain>
        <tissue evidence="2">Whole body</tissue>
    </source>
</reference>
<proteinExistence type="predicted"/>
<dbReference type="EMBL" id="KQ435694">
    <property type="protein sequence ID" value="KOX80951.1"/>
    <property type="molecule type" value="Genomic_DNA"/>
</dbReference>
<evidence type="ECO:0000256" key="1">
    <source>
        <dbReference type="SAM" id="MobiDB-lite"/>
    </source>
</evidence>
<dbReference type="GO" id="GO:0000981">
    <property type="term" value="F:DNA-binding transcription factor activity, RNA polymerase II-specific"/>
    <property type="evidence" value="ECO:0007669"/>
    <property type="project" value="TreeGrafter"/>
</dbReference>